<dbReference type="InterPro" id="IPR050300">
    <property type="entry name" value="GDXG_lipolytic_enzyme"/>
</dbReference>
<dbReference type="Gene3D" id="3.40.50.1820">
    <property type="entry name" value="alpha/beta hydrolase"/>
    <property type="match status" value="1"/>
</dbReference>
<dbReference type="eggNOG" id="COG0657">
    <property type="taxonomic scope" value="Bacteria"/>
</dbReference>
<evidence type="ECO:0000313" key="3">
    <source>
        <dbReference type="EMBL" id="KRK80179.1"/>
    </source>
</evidence>
<evidence type="ECO:0000256" key="1">
    <source>
        <dbReference type="ARBA" id="ARBA00022801"/>
    </source>
</evidence>
<evidence type="ECO:0000259" key="2">
    <source>
        <dbReference type="Pfam" id="PF20434"/>
    </source>
</evidence>
<dbReference type="InterPro" id="IPR029058">
    <property type="entry name" value="AB_hydrolase_fold"/>
</dbReference>
<dbReference type="Pfam" id="PF20434">
    <property type="entry name" value="BD-FAE"/>
    <property type="match status" value="1"/>
</dbReference>
<dbReference type="Proteomes" id="UP000051248">
    <property type="component" value="Unassembled WGS sequence"/>
</dbReference>
<feature type="domain" description="BD-FAE-like" evidence="2">
    <location>
        <begin position="51"/>
        <end position="233"/>
    </location>
</feature>
<proteinExistence type="predicted"/>
<dbReference type="RefSeq" id="WP_056979719.1">
    <property type="nucleotide sequence ID" value="NZ_AZDZ01000008.1"/>
</dbReference>
<keyword evidence="4" id="KW-1185">Reference proteome</keyword>
<dbReference type="PATRIC" id="fig|1423775.4.peg.60"/>
<keyword evidence="1" id="KW-0378">Hydrolase</keyword>
<organism evidence="3 4">
    <name type="scientific">Companilactobacillus nodensis DSM 19682 = JCM 14932 = NBRC 107160</name>
    <dbReference type="NCBI Taxonomy" id="1423775"/>
    <lineage>
        <taxon>Bacteria</taxon>
        <taxon>Bacillati</taxon>
        <taxon>Bacillota</taxon>
        <taxon>Bacilli</taxon>
        <taxon>Lactobacillales</taxon>
        <taxon>Lactobacillaceae</taxon>
        <taxon>Companilactobacillus</taxon>
    </lineage>
</organism>
<sequence>MSDDVVTEISKISAEWKHNDDIRDAGLPTDPEDVKRYDNLTYGPYGDENLLDIYVPKNVQGKIPVIISCHGGGFFYGTKETYQAYGIYWAQQGFAFVNFNYRLAPKTAFPGALVDTDTVIQWVAAHGADYNLDLDKVILIGDSAGGTLAFQYITAYTQSEYRNLFGFKKPNLNIVGVLMNCGVYLLDHSGNMSGGMTAYFTKEVQRDMQAELSPENYVDKTVPPLAIVTANRDFAHDQ</sequence>
<name>A0A0R1KFB2_9LACO</name>
<comment type="caution">
    <text evidence="3">The sequence shown here is derived from an EMBL/GenBank/DDBJ whole genome shotgun (WGS) entry which is preliminary data.</text>
</comment>
<dbReference type="InterPro" id="IPR049492">
    <property type="entry name" value="BD-FAE-like_dom"/>
</dbReference>
<protein>
    <submittedName>
        <fullName evidence="3">Esterase lipase</fullName>
    </submittedName>
</protein>
<evidence type="ECO:0000313" key="4">
    <source>
        <dbReference type="Proteomes" id="UP000051248"/>
    </source>
</evidence>
<dbReference type="AlphaFoldDB" id="A0A0R1KFB2"/>
<dbReference type="GO" id="GO:0016787">
    <property type="term" value="F:hydrolase activity"/>
    <property type="evidence" value="ECO:0007669"/>
    <property type="project" value="UniProtKB-KW"/>
</dbReference>
<dbReference type="EMBL" id="AZDZ01000008">
    <property type="protein sequence ID" value="KRK80179.1"/>
    <property type="molecule type" value="Genomic_DNA"/>
</dbReference>
<dbReference type="SUPFAM" id="SSF53474">
    <property type="entry name" value="alpha/beta-Hydrolases"/>
    <property type="match status" value="1"/>
</dbReference>
<dbReference type="PANTHER" id="PTHR48081">
    <property type="entry name" value="AB HYDROLASE SUPERFAMILY PROTEIN C4A8.06C"/>
    <property type="match status" value="1"/>
</dbReference>
<dbReference type="STRING" id="1423775.FD03_GL000060"/>
<gene>
    <name evidence="3" type="ORF">FD03_GL000060</name>
</gene>
<reference evidence="3 4" key="1">
    <citation type="journal article" date="2015" name="Genome Announc.">
        <title>Expanding the biotechnology potential of lactobacilli through comparative genomics of 213 strains and associated genera.</title>
        <authorList>
            <person name="Sun Z."/>
            <person name="Harris H.M."/>
            <person name="McCann A."/>
            <person name="Guo C."/>
            <person name="Argimon S."/>
            <person name="Zhang W."/>
            <person name="Yang X."/>
            <person name="Jeffery I.B."/>
            <person name="Cooney J.C."/>
            <person name="Kagawa T.F."/>
            <person name="Liu W."/>
            <person name="Song Y."/>
            <person name="Salvetti E."/>
            <person name="Wrobel A."/>
            <person name="Rasinkangas P."/>
            <person name="Parkhill J."/>
            <person name="Rea M.C."/>
            <person name="O'Sullivan O."/>
            <person name="Ritari J."/>
            <person name="Douillard F.P."/>
            <person name="Paul Ross R."/>
            <person name="Yang R."/>
            <person name="Briner A.E."/>
            <person name="Felis G.E."/>
            <person name="de Vos W.M."/>
            <person name="Barrangou R."/>
            <person name="Klaenhammer T.R."/>
            <person name="Caufield P.W."/>
            <person name="Cui Y."/>
            <person name="Zhang H."/>
            <person name="O'Toole P.W."/>
        </authorList>
    </citation>
    <scope>NUCLEOTIDE SEQUENCE [LARGE SCALE GENOMIC DNA]</scope>
    <source>
        <strain evidence="3 4">DSM 19682</strain>
    </source>
</reference>
<accession>A0A0R1KFB2</accession>